<accession>A0A6C0D538</accession>
<evidence type="ECO:0000256" key="1">
    <source>
        <dbReference type="SAM" id="Phobius"/>
    </source>
</evidence>
<feature type="domain" description="Minor capsid protein P9 transmembrane helices" evidence="2">
    <location>
        <begin position="31"/>
        <end position="99"/>
    </location>
</feature>
<dbReference type="AlphaFoldDB" id="A0A6C0D538"/>
<dbReference type="EMBL" id="MN739530">
    <property type="protein sequence ID" value="QHT11019.1"/>
    <property type="molecule type" value="Genomic_DNA"/>
</dbReference>
<proteinExistence type="predicted"/>
<keyword evidence="1" id="KW-1133">Transmembrane helix</keyword>
<feature type="transmembrane region" description="Helical" evidence="1">
    <location>
        <begin position="83"/>
        <end position="101"/>
    </location>
</feature>
<dbReference type="Pfam" id="PF19066">
    <property type="entry name" value="P9_TM"/>
    <property type="match status" value="1"/>
</dbReference>
<protein>
    <recommendedName>
        <fullName evidence="2">Minor capsid protein P9 transmembrane helices domain-containing protein</fullName>
    </recommendedName>
</protein>
<evidence type="ECO:0000259" key="2">
    <source>
        <dbReference type="Pfam" id="PF19066"/>
    </source>
</evidence>
<name>A0A6C0D538_9ZZZZ</name>
<dbReference type="InterPro" id="IPR043915">
    <property type="entry name" value="P9_TM"/>
</dbReference>
<keyword evidence="1" id="KW-0812">Transmembrane</keyword>
<keyword evidence="1" id="KW-0472">Membrane</keyword>
<organism evidence="3">
    <name type="scientific">viral metagenome</name>
    <dbReference type="NCBI Taxonomy" id="1070528"/>
    <lineage>
        <taxon>unclassified sequences</taxon>
        <taxon>metagenomes</taxon>
        <taxon>organismal metagenomes</taxon>
    </lineage>
</organism>
<evidence type="ECO:0000313" key="3">
    <source>
        <dbReference type="EMBL" id="QHT11019.1"/>
    </source>
</evidence>
<sequence length="263" mass="29908">MSQSVQFDLSNIEIKSTYNKNNKESKPAIPFWSIDPNILFQQQYLFEFFPVESMSYEQKLNAISRSVLLMTMVLFIISRSVRLLIIGAITLGAIFLVYYYHTKEKEKNESKKIVETIKESFESSPAIAYLQQQNIPIPDDVFDKPSSSNPFDNVLVTDYDYNPNKKPAPPAFNTNINNEILKQAKQLVSEANPDQPDIADKLFKGLGDQLVFEQSLRPFHSNPATTIPNDQKAFADFCYGGMISNKEGNAFAAARNMSHYTLY</sequence>
<reference evidence="3" key="1">
    <citation type="journal article" date="2020" name="Nature">
        <title>Giant virus diversity and host interactions through global metagenomics.</title>
        <authorList>
            <person name="Schulz F."/>
            <person name="Roux S."/>
            <person name="Paez-Espino D."/>
            <person name="Jungbluth S."/>
            <person name="Walsh D.A."/>
            <person name="Denef V.J."/>
            <person name="McMahon K.D."/>
            <person name="Konstantinidis K.T."/>
            <person name="Eloe-Fadrosh E.A."/>
            <person name="Kyrpides N.C."/>
            <person name="Woyke T."/>
        </authorList>
    </citation>
    <scope>NUCLEOTIDE SEQUENCE</scope>
    <source>
        <strain evidence="3">GVMAG-M-3300023174-111</strain>
    </source>
</reference>